<dbReference type="GO" id="GO:0022627">
    <property type="term" value="C:cytosolic small ribosomal subunit"/>
    <property type="evidence" value="ECO:0007669"/>
    <property type="project" value="TreeGrafter"/>
</dbReference>
<dbReference type="GO" id="GO:0019843">
    <property type="term" value="F:rRNA binding"/>
    <property type="evidence" value="ECO:0007669"/>
    <property type="project" value="UniProtKB-KW"/>
</dbReference>
<keyword evidence="2 4" id="KW-0689">Ribosomal protein</keyword>
<evidence type="ECO:0000256" key="4">
    <source>
        <dbReference type="RuleBase" id="RU003872"/>
    </source>
</evidence>
<sequence length="91" mass="10602">MTKKTTETKEVIAQPKKLQGVIVNVIDDSTIKVRVEIKFAHPLYKKIIKKHKNYLVHKKIEGEFVKGDIVWILEGKPVSKNKKFYLVEKVK</sequence>
<dbReference type="AlphaFoldDB" id="A0A955I7I2"/>
<dbReference type="PANTHER" id="PTHR10744">
    <property type="entry name" value="40S RIBOSOMAL PROTEIN S11 FAMILY MEMBER"/>
    <property type="match status" value="1"/>
</dbReference>
<dbReference type="EMBL" id="JAGQLL010000025">
    <property type="protein sequence ID" value="MCA9380017.1"/>
    <property type="molecule type" value="Genomic_DNA"/>
</dbReference>
<evidence type="ECO:0000256" key="2">
    <source>
        <dbReference type="ARBA" id="ARBA00022980"/>
    </source>
</evidence>
<evidence type="ECO:0000256" key="3">
    <source>
        <dbReference type="ARBA" id="ARBA00023274"/>
    </source>
</evidence>
<reference evidence="6" key="2">
    <citation type="journal article" date="2021" name="Microbiome">
        <title>Successional dynamics and alternative stable states in a saline activated sludge microbial community over 9 years.</title>
        <authorList>
            <person name="Wang Y."/>
            <person name="Ye J."/>
            <person name="Ju F."/>
            <person name="Liu L."/>
            <person name="Boyd J.A."/>
            <person name="Deng Y."/>
            <person name="Parks D.H."/>
            <person name="Jiang X."/>
            <person name="Yin X."/>
            <person name="Woodcroft B.J."/>
            <person name="Tyson G.W."/>
            <person name="Hugenholtz P."/>
            <person name="Polz M.F."/>
            <person name="Zhang T."/>
        </authorList>
    </citation>
    <scope>NUCLEOTIDE SEQUENCE</scope>
    <source>
        <strain evidence="6">HKST-UBA15</strain>
    </source>
</reference>
<dbReference type="CDD" id="cd00364">
    <property type="entry name" value="Ribosomal_uS17"/>
    <property type="match status" value="1"/>
</dbReference>
<comment type="function">
    <text evidence="5">One of the primary rRNA binding proteins, it binds specifically to the 5'-end of 16S ribosomal.</text>
</comment>
<reference evidence="6" key="1">
    <citation type="submission" date="2020-04" db="EMBL/GenBank/DDBJ databases">
        <authorList>
            <person name="Zhang T."/>
        </authorList>
    </citation>
    <scope>NUCLEOTIDE SEQUENCE</scope>
    <source>
        <strain evidence="6">HKST-UBA15</strain>
    </source>
</reference>
<evidence type="ECO:0000256" key="5">
    <source>
        <dbReference type="RuleBase" id="RU003873"/>
    </source>
</evidence>
<keyword evidence="5" id="KW-0694">RNA-binding</keyword>
<evidence type="ECO:0000313" key="6">
    <source>
        <dbReference type="EMBL" id="MCA9380017.1"/>
    </source>
</evidence>
<evidence type="ECO:0000256" key="1">
    <source>
        <dbReference type="ARBA" id="ARBA00010254"/>
    </source>
</evidence>
<keyword evidence="3 4" id="KW-0687">Ribonucleoprotein</keyword>
<dbReference type="GO" id="GO:0006412">
    <property type="term" value="P:translation"/>
    <property type="evidence" value="ECO:0007669"/>
    <property type="project" value="InterPro"/>
</dbReference>
<dbReference type="InterPro" id="IPR012340">
    <property type="entry name" value="NA-bd_OB-fold"/>
</dbReference>
<proteinExistence type="inferred from homology"/>
<dbReference type="GO" id="GO:0003735">
    <property type="term" value="F:structural constituent of ribosome"/>
    <property type="evidence" value="ECO:0007669"/>
    <property type="project" value="InterPro"/>
</dbReference>
<accession>A0A955I7I2</accession>
<name>A0A955I7I2_9BACT</name>
<dbReference type="SUPFAM" id="SSF50249">
    <property type="entry name" value="Nucleic acid-binding proteins"/>
    <property type="match status" value="1"/>
</dbReference>
<dbReference type="PRINTS" id="PR00973">
    <property type="entry name" value="RIBOSOMALS17"/>
</dbReference>
<protein>
    <recommendedName>
        <fullName evidence="5">30S ribosomal protein S17</fullName>
    </recommendedName>
</protein>
<dbReference type="Proteomes" id="UP000745577">
    <property type="component" value="Unassembled WGS sequence"/>
</dbReference>
<dbReference type="Pfam" id="PF00366">
    <property type="entry name" value="Ribosomal_S17"/>
    <property type="match status" value="1"/>
</dbReference>
<comment type="caution">
    <text evidence="6">The sequence shown here is derived from an EMBL/GenBank/DDBJ whole genome shotgun (WGS) entry which is preliminary data.</text>
</comment>
<organism evidence="6 7">
    <name type="scientific">Candidatus Dojkabacteria bacterium</name>
    <dbReference type="NCBI Taxonomy" id="2099670"/>
    <lineage>
        <taxon>Bacteria</taxon>
        <taxon>Candidatus Dojkabacteria</taxon>
    </lineage>
</organism>
<dbReference type="PANTHER" id="PTHR10744:SF1">
    <property type="entry name" value="SMALL RIBOSOMAL SUBUNIT PROTEIN US17M"/>
    <property type="match status" value="1"/>
</dbReference>
<dbReference type="Gene3D" id="2.40.50.140">
    <property type="entry name" value="Nucleic acid-binding proteins"/>
    <property type="match status" value="1"/>
</dbReference>
<evidence type="ECO:0000313" key="7">
    <source>
        <dbReference type="Proteomes" id="UP000745577"/>
    </source>
</evidence>
<keyword evidence="5" id="KW-0699">rRNA-binding</keyword>
<gene>
    <name evidence="6" type="primary">rpsQ</name>
    <name evidence="6" type="ORF">KC675_02445</name>
</gene>
<comment type="similarity">
    <text evidence="1 4">Belongs to the universal ribosomal protein uS17 family.</text>
</comment>
<dbReference type="PROSITE" id="PS00056">
    <property type="entry name" value="RIBOSOMAL_S17"/>
    <property type="match status" value="1"/>
</dbReference>
<dbReference type="InterPro" id="IPR019979">
    <property type="entry name" value="Ribosomal_uS17_CS"/>
</dbReference>
<dbReference type="InterPro" id="IPR000266">
    <property type="entry name" value="Ribosomal_uS17"/>
</dbReference>